<name>A0A915L809_ROMCU</name>
<accession>A0A915L809</accession>
<sequence length="87" mass="9979">MRDKHENRKVRNARSQRDLSIGTQFVAFLKKIFLFVLKSQCLGVVKHIKDEAEPSALQADVLGLLSKLKRLLLYMKHGLAGRCKNMK</sequence>
<reference evidence="2" key="1">
    <citation type="submission" date="2022-11" db="UniProtKB">
        <authorList>
            <consortium name="WormBaseParasite"/>
        </authorList>
    </citation>
    <scope>IDENTIFICATION</scope>
</reference>
<protein>
    <submittedName>
        <fullName evidence="2">Uncharacterized protein</fullName>
    </submittedName>
</protein>
<keyword evidence="1" id="KW-1185">Reference proteome</keyword>
<dbReference type="Proteomes" id="UP000887565">
    <property type="component" value="Unplaced"/>
</dbReference>
<proteinExistence type="predicted"/>
<evidence type="ECO:0000313" key="1">
    <source>
        <dbReference type="Proteomes" id="UP000887565"/>
    </source>
</evidence>
<organism evidence="1 2">
    <name type="scientific">Romanomermis culicivorax</name>
    <name type="common">Nematode worm</name>
    <dbReference type="NCBI Taxonomy" id="13658"/>
    <lineage>
        <taxon>Eukaryota</taxon>
        <taxon>Metazoa</taxon>
        <taxon>Ecdysozoa</taxon>
        <taxon>Nematoda</taxon>
        <taxon>Enoplea</taxon>
        <taxon>Dorylaimia</taxon>
        <taxon>Mermithida</taxon>
        <taxon>Mermithoidea</taxon>
        <taxon>Mermithidae</taxon>
        <taxon>Romanomermis</taxon>
    </lineage>
</organism>
<dbReference type="WBParaSite" id="nRc.2.0.1.t47174-RA">
    <property type="protein sequence ID" value="nRc.2.0.1.t47174-RA"/>
    <property type="gene ID" value="nRc.2.0.1.g47174"/>
</dbReference>
<dbReference type="AlphaFoldDB" id="A0A915L809"/>
<evidence type="ECO:0000313" key="2">
    <source>
        <dbReference type="WBParaSite" id="nRc.2.0.1.t47174-RA"/>
    </source>
</evidence>